<accession>A0ABP8U1I9</accession>
<comment type="caution">
    <text evidence="1">The sequence shown here is derived from an EMBL/GenBank/DDBJ whole genome shotgun (WGS) entry which is preliminary data.</text>
</comment>
<gene>
    <name evidence="1" type="ORF">GCM10023195_85200</name>
</gene>
<name>A0ABP8U1I9_9ACTN</name>
<proteinExistence type="predicted"/>
<keyword evidence="2" id="KW-1185">Reference proteome</keyword>
<protein>
    <submittedName>
        <fullName evidence="1">Uncharacterized protein</fullName>
    </submittedName>
</protein>
<evidence type="ECO:0000313" key="1">
    <source>
        <dbReference type="EMBL" id="GAA4618892.1"/>
    </source>
</evidence>
<sequence length="77" mass="8434">MVKRVACLLDVHFLDGVMELLPGGPFLGVAAYAVHVGGDALLEYSADRVMRGPDQRADQVVARFLHQALYLVIEILL</sequence>
<dbReference type="Proteomes" id="UP001500212">
    <property type="component" value="Unassembled WGS sequence"/>
</dbReference>
<evidence type="ECO:0000313" key="2">
    <source>
        <dbReference type="Proteomes" id="UP001500212"/>
    </source>
</evidence>
<dbReference type="EMBL" id="BAABHJ010000040">
    <property type="protein sequence ID" value="GAA4618892.1"/>
    <property type="molecule type" value="Genomic_DNA"/>
</dbReference>
<organism evidence="1 2">
    <name type="scientific">Actinoallomurus liliacearum</name>
    <dbReference type="NCBI Taxonomy" id="1080073"/>
    <lineage>
        <taxon>Bacteria</taxon>
        <taxon>Bacillati</taxon>
        <taxon>Actinomycetota</taxon>
        <taxon>Actinomycetes</taxon>
        <taxon>Streptosporangiales</taxon>
        <taxon>Thermomonosporaceae</taxon>
        <taxon>Actinoallomurus</taxon>
    </lineage>
</organism>
<reference evidence="2" key="1">
    <citation type="journal article" date="2019" name="Int. J. Syst. Evol. Microbiol.">
        <title>The Global Catalogue of Microorganisms (GCM) 10K type strain sequencing project: providing services to taxonomists for standard genome sequencing and annotation.</title>
        <authorList>
            <consortium name="The Broad Institute Genomics Platform"/>
            <consortium name="The Broad Institute Genome Sequencing Center for Infectious Disease"/>
            <person name="Wu L."/>
            <person name="Ma J."/>
        </authorList>
    </citation>
    <scope>NUCLEOTIDE SEQUENCE [LARGE SCALE GENOMIC DNA]</scope>
    <source>
        <strain evidence="2">JCM 17938</strain>
    </source>
</reference>